<feature type="compositionally biased region" description="Basic and acidic residues" evidence="1">
    <location>
        <begin position="52"/>
        <end position="68"/>
    </location>
</feature>
<gene>
    <name evidence="2" type="ORF">JG688_00015412</name>
</gene>
<dbReference type="Proteomes" id="UP000709295">
    <property type="component" value="Unassembled WGS sequence"/>
</dbReference>
<protein>
    <submittedName>
        <fullName evidence="2">Uncharacterized protein</fullName>
    </submittedName>
</protein>
<proteinExistence type="predicted"/>
<name>A0A8J5IFT4_9STRA</name>
<comment type="caution">
    <text evidence="2">The sequence shown here is derived from an EMBL/GenBank/DDBJ whole genome shotgun (WGS) entry which is preliminary data.</text>
</comment>
<dbReference type="AlphaFoldDB" id="A0A8J5IFT4"/>
<feature type="region of interest" description="Disordered" evidence="1">
    <location>
        <begin position="25"/>
        <end position="83"/>
    </location>
</feature>
<organism evidence="2 3">
    <name type="scientific">Phytophthora aleatoria</name>
    <dbReference type="NCBI Taxonomy" id="2496075"/>
    <lineage>
        <taxon>Eukaryota</taxon>
        <taxon>Sar</taxon>
        <taxon>Stramenopiles</taxon>
        <taxon>Oomycota</taxon>
        <taxon>Peronosporomycetes</taxon>
        <taxon>Peronosporales</taxon>
        <taxon>Peronosporaceae</taxon>
        <taxon>Phytophthora</taxon>
    </lineage>
</organism>
<evidence type="ECO:0000256" key="1">
    <source>
        <dbReference type="SAM" id="MobiDB-lite"/>
    </source>
</evidence>
<accession>A0A8J5IFT4</accession>
<evidence type="ECO:0000313" key="2">
    <source>
        <dbReference type="EMBL" id="KAG6947723.1"/>
    </source>
</evidence>
<reference evidence="2" key="1">
    <citation type="submission" date="2021-01" db="EMBL/GenBank/DDBJ databases">
        <title>Phytophthora aleatoria, a newly-described species from Pinus radiata is distinct from Phytophthora cactorum isolates based on comparative genomics.</title>
        <authorList>
            <person name="Mcdougal R."/>
            <person name="Panda P."/>
            <person name="Williams N."/>
            <person name="Studholme D.J."/>
        </authorList>
    </citation>
    <scope>NUCLEOTIDE SEQUENCE</scope>
    <source>
        <strain evidence="2">NZFS 4037</strain>
    </source>
</reference>
<evidence type="ECO:0000313" key="3">
    <source>
        <dbReference type="Proteomes" id="UP000709295"/>
    </source>
</evidence>
<keyword evidence="3" id="KW-1185">Reference proteome</keyword>
<dbReference type="EMBL" id="JAENGY010001666">
    <property type="protein sequence ID" value="KAG6947723.1"/>
    <property type="molecule type" value="Genomic_DNA"/>
</dbReference>
<sequence length="123" mass="13240">MAMVTATIRATTRRMASGTQTILAMSLPHRVSGTHGGEKESANVSSDAANTKSEKENKTESNKPKSSKEAMSNTTNKSTVKEENELCDKVAKDDLMATGVNTKLLMLKCSVSDSRSKSYSVLH</sequence>